<keyword evidence="3 5" id="KW-1133">Transmembrane helix</keyword>
<dbReference type="PANTHER" id="PTHR23507:SF1">
    <property type="entry name" value="FI18259P1-RELATED"/>
    <property type="match status" value="1"/>
</dbReference>
<feature type="transmembrane region" description="Helical" evidence="5">
    <location>
        <begin position="280"/>
        <end position="297"/>
    </location>
</feature>
<feature type="transmembrane region" description="Helical" evidence="5">
    <location>
        <begin position="317"/>
        <end position="337"/>
    </location>
</feature>
<dbReference type="CDD" id="cd06174">
    <property type="entry name" value="MFS"/>
    <property type="match status" value="1"/>
</dbReference>
<name>A0A4S9WPU7_AURPU</name>
<feature type="transmembrane region" description="Helical" evidence="5">
    <location>
        <begin position="382"/>
        <end position="403"/>
    </location>
</feature>
<feature type="transmembrane region" description="Helical" evidence="5">
    <location>
        <begin position="27"/>
        <end position="47"/>
    </location>
</feature>
<sequence length="485" mass="52946">MTTRPMSAREDEPLLNPNARSYRTRSVIILVALVIVITSVAGGLIGLPFVRLIEDAICQEHYASRPVEGGLFITSDVDEAHCKVDAVQSGLAYVLAIQEMLDAIAGFTFALPYGLVADRIGRTKVLALSFLGIWLAGCWAGLVVWQRNIFPIWTIWFSTAFQAIGGGPGIPMTMIYTIITDVQVEAERTNTFFYVSVCGMIADLIAPTLAASLMAVSPWLPFTIGISAMAFAMLLTLSIPETYHARTRTTSSPQQGPIDAQPKPYGLLHHLNQILAMFKSRSLCLIFVSFVGEQLILKNSGFAMRYVSKRFSWPLSRFGYFMSARALVGILIYLIILPRMSSFLQHRMLFSPLRKDLLLARTMGIILAIGLFLDAGPTLGCVLSGLLLVTIGSSSTTICRSIAAHFVDSRHVASMYTFLNLLNTAGAILASPLLASTFVLGMRWGGDWQGLPYLCLGVLGTVSAIALFLIRRGTGEVEEMENDGE</sequence>
<dbReference type="AlphaFoldDB" id="A0A4S9WPU7"/>
<accession>A0A4S9WPU7</accession>
<feature type="transmembrane region" description="Helical" evidence="5">
    <location>
        <begin position="415"/>
        <end position="439"/>
    </location>
</feature>
<dbReference type="InterPro" id="IPR036259">
    <property type="entry name" value="MFS_trans_sf"/>
</dbReference>
<dbReference type="SUPFAM" id="SSF103473">
    <property type="entry name" value="MFS general substrate transporter"/>
    <property type="match status" value="1"/>
</dbReference>
<feature type="transmembrane region" description="Helical" evidence="5">
    <location>
        <begin position="91"/>
        <end position="113"/>
    </location>
</feature>
<evidence type="ECO:0000313" key="6">
    <source>
        <dbReference type="EMBL" id="THZ67819.1"/>
    </source>
</evidence>
<evidence type="ECO:0000313" key="7">
    <source>
        <dbReference type="Proteomes" id="UP000309734"/>
    </source>
</evidence>
<keyword evidence="4 5" id="KW-0472">Membrane</keyword>
<feature type="transmembrane region" description="Helical" evidence="5">
    <location>
        <begin position="451"/>
        <end position="470"/>
    </location>
</feature>
<feature type="transmembrane region" description="Helical" evidence="5">
    <location>
        <begin position="219"/>
        <end position="239"/>
    </location>
</feature>
<evidence type="ECO:0000256" key="3">
    <source>
        <dbReference type="ARBA" id="ARBA00022989"/>
    </source>
</evidence>
<feature type="transmembrane region" description="Helical" evidence="5">
    <location>
        <begin position="358"/>
        <end position="376"/>
    </location>
</feature>
<dbReference type="PANTHER" id="PTHR23507">
    <property type="entry name" value="ZGC:174356"/>
    <property type="match status" value="1"/>
</dbReference>
<feature type="transmembrane region" description="Helical" evidence="5">
    <location>
        <begin position="125"/>
        <end position="146"/>
    </location>
</feature>
<keyword evidence="2 5" id="KW-0812">Transmembrane</keyword>
<evidence type="ECO:0000256" key="1">
    <source>
        <dbReference type="ARBA" id="ARBA00004141"/>
    </source>
</evidence>
<gene>
    <name evidence="6" type="ORF">D6C85_07689</name>
</gene>
<organism evidence="6 7">
    <name type="scientific">Aureobasidium pullulans</name>
    <name type="common">Black yeast</name>
    <name type="synonym">Pullularia pullulans</name>
    <dbReference type="NCBI Taxonomy" id="5580"/>
    <lineage>
        <taxon>Eukaryota</taxon>
        <taxon>Fungi</taxon>
        <taxon>Dikarya</taxon>
        <taxon>Ascomycota</taxon>
        <taxon>Pezizomycotina</taxon>
        <taxon>Dothideomycetes</taxon>
        <taxon>Dothideomycetidae</taxon>
        <taxon>Dothideales</taxon>
        <taxon>Saccotheciaceae</taxon>
        <taxon>Aureobasidium</taxon>
    </lineage>
</organism>
<dbReference type="EMBL" id="QZBS01000318">
    <property type="protein sequence ID" value="THZ67819.1"/>
    <property type="molecule type" value="Genomic_DNA"/>
</dbReference>
<dbReference type="GO" id="GO:0022857">
    <property type="term" value="F:transmembrane transporter activity"/>
    <property type="evidence" value="ECO:0007669"/>
    <property type="project" value="InterPro"/>
</dbReference>
<dbReference type="GO" id="GO:0016020">
    <property type="term" value="C:membrane"/>
    <property type="evidence" value="ECO:0007669"/>
    <property type="project" value="UniProtKB-SubCell"/>
</dbReference>
<comment type="subcellular location">
    <subcellularLocation>
        <location evidence="1">Membrane</location>
        <topology evidence="1">Multi-pass membrane protein</topology>
    </subcellularLocation>
</comment>
<evidence type="ECO:0000256" key="4">
    <source>
        <dbReference type="ARBA" id="ARBA00023136"/>
    </source>
</evidence>
<comment type="caution">
    <text evidence="6">The sequence shown here is derived from an EMBL/GenBank/DDBJ whole genome shotgun (WGS) entry which is preliminary data.</text>
</comment>
<feature type="transmembrane region" description="Helical" evidence="5">
    <location>
        <begin position="152"/>
        <end position="179"/>
    </location>
</feature>
<feature type="transmembrane region" description="Helical" evidence="5">
    <location>
        <begin position="191"/>
        <end position="213"/>
    </location>
</feature>
<proteinExistence type="predicted"/>
<dbReference type="Gene3D" id="1.20.1250.20">
    <property type="entry name" value="MFS general substrate transporter like domains"/>
    <property type="match status" value="2"/>
</dbReference>
<dbReference type="Proteomes" id="UP000309734">
    <property type="component" value="Unassembled WGS sequence"/>
</dbReference>
<dbReference type="InterPro" id="IPR011701">
    <property type="entry name" value="MFS"/>
</dbReference>
<reference evidence="6 7" key="1">
    <citation type="submission" date="2018-10" db="EMBL/GenBank/DDBJ databases">
        <title>Fifty Aureobasidium pullulans genomes reveal a recombining polyextremotolerant generalist.</title>
        <authorList>
            <person name="Gostincar C."/>
            <person name="Turk M."/>
            <person name="Zajc J."/>
            <person name="Gunde-Cimerman N."/>
        </authorList>
    </citation>
    <scope>NUCLEOTIDE SEQUENCE [LARGE SCALE GENOMIC DNA]</scope>
    <source>
        <strain evidence="6 7">EXF-3519</strain>
    </source>
</reference>
<evidence type="ECO:0000256" key="5">
    <source>
        <dbReference type="SAM" id="Phobius"/>
    </source>
</evidence>
<dbReference type="Pfam" id="PF07690">
    <property type="entry name" value="MFS_1"/>
    <property type="match status" value="1"/>
</dbReference>
<evidence type="ECO:0000256" key="2">
    <source>
        <dbReference type="ARBA" id="ARBA00022692"/>
    </source>
</evidence>
<protein>
    <submittedName>
        <fullName evidence="6">MFS general substrate transporter</fullName>
    </submittedName>
</protein>